<organism evidence="2 3">
    <name type="scientific">Dreissena polymorpha</name>
    <name type="common">Zebra mussel</name>
    <name type="synonym">Mytilus polymorpha</name>
    <dbReference type="NCBI Taxonomy" id="45954"/>
    <lineage>
        <taxon>Eukaryota</taxon>
        <taxon>Metazoa</taxon>
        <taxon>Spiralia</taxon>
        <taxon>Lophotrochozoa</taxon>
        <taxon>Mollusca</taxon>
        <taxon>Bivalvia</taxon>
        <taxon>Autobranchia</taxon>
        <taxon>Heteroconchia</taxon>
        <taxon>Euheterodonta</taxon>
        <taxon>Imparidentia</taxon>
        <taxon>Neoheterodontei</taxon>
        <taxon>Myida</taxon>
        <taxon>Dreissenoidea</taxon>
        <taxon>Dreissenidae</taxon>
        <taxon>Dreissena</taxon>
    </lineage>
</organism>
<comment type="caution">
    <text evidence="2">The sequence shown here is derived from an EMBL/GenBank/DDBJ whole genome shotgun (WGS) entry which is preliminary data.</text>
</comment>
<proteinExistence type="predicted"/>
<sequence>MRLPALIMLLTLNLLQGQMSTSIPHAQRMGRAATTHTGTSRFLILYTRKINFIHT</sequence>
<keyword evidence="3" id="KW-1185">Reference proteome</keyword>
<accession>A0A9D4G0L4</accession>
<gene>
    <name evidence="2" type="ORF">DPMN_134808</name>
</gene>
<feature type="signal peptide" evidence="1">
    <location>
        <begin position="1"/>
        <end position="17"/>
    </location>
</feature>
<evidence type="ECO:0000313" key="3">
    <source>
        <dbReference type="Proteomes" id="UP000828390"/>
    </source>
</evidence>
<feature type="chain" id="PRO_5039588459" evidence="1">
    <location>
        <begin position="18"/>
        <end position="55"/>
    </location>
</feature>
<evidence type="ECO:0000256" key="1">
    <source>
        <dbReference type="SAM" id="SignalP"/>
    </source>
</evidence>
<dbReference type="Proteomes" id="UP000828390">
    <property type="component" value="Unassembled WGS sequence"/>
</dbReference>
<reference evidence="2" key="2">
    <citation type="submission" date="2020-11" db="EMBL/GenBank/DDBJ databases">
        <authorList>
            <person name="McCartney M.A."/>
            <person name="Auch B."/>
            <person name="Kono T."/>
            <person name="Mallez S."/>
            <person name="Becker A."/>
            <person name="Gohl D.M."/>
            <person name="Silverstein K.A.T."/>
            <person name="Koren S."/>
            <person name="Bechman K.B."/>
            <person name="Herman A."/>
            <person name="Abrahante J.E."/>
            <person name="Garbe J."/>
        </authorList>
    </citation>
    <scope>NUCLEOTIDE SEQUENCE</scope>
    <source>
        <strain evidence="2">Duluth1</strain>
        <tissue evidence="2">Whole animal</tissue>
    </source>
</reference>
<evidence type="ECO:0000313" key="2">
    <source>
        <dbReference type="EMBL" id="KAH3806488.1"/>
    </source>
</evidence>
<name>A0A9D4G0L4_DREPO</name>
<protein>
    <submittedName>
        <fullName evidence="2">Uncharacterized protein</fullName>
    </submittedName>
</protein>
<dbReference type="AlphaFoldDB" id="A0A9D4G0L4"/>
<reference evidence="2" key="1">
    <citation type="journal article" date="2019" name="bioRxiv">
        <title>The Genome of the Zebra Mussel, Dreissena polymorpha: A Resource for Invasive Species Research.</title>
        <authorList>
            <person name="McCartney M.A."/>
            <person name="Auch B."/>
            <person name="Kono T."/>
            <person name="Mallez S."/>
            <person name="Zhang Y."/>
            <person name="Obille A."/>
            <person name="Becker A."/>
            <person name="Abrahante J.E."/>
            <person name="Garbe J."/>
            <person name="Badalamenti J.P."/>
            <person name="Herman A."/>
            <person name="Mangelson H."/>
            <person name="Liachko I."/>
            <person name="Sullivan S."/>
            <person name="Sone E.D."/>
            <person name="Koren S."/>
            <person name="Silverstein K.A.T."/>
            <person name="Beckman K.B."/>
            <person name="Gohl D.M."/>
        </authorList>
    </citation>
    <scope>NUCLEOTIDE SEQUENCE</scope>
    <source>
        <strain evidence="2">Duluth1</strain>
        <tissue evidence="2">Whole animal</tissue>
    </source>
</reference>
<keyword evidence="1" id="KW-0732">Signal</keyword>
<dbReference type="EMBL" id="JAIWYP010000006">
    <property type="protein sequence ID" value="KAH3806488.1"/>
    <property type="molecule type" value="Genomic_DNA"/>
</dbReference>